<name>V6TFY3_GIAIN</name>
<reference evidence="2" key="1">
    <citation type="submission" date="2012-02" db="EMBL/GenBank/DDBJ databases">
        <title>Genome sequencing of Giardia lamblia Genotypes A2 and B isolates (DH and GS) and comparative analysis with the genomes of Genotypes A1 and E (WB and Pig).</title>
        <authorList>
            <person name="Adam R."/>
            <person name="Dahlstrom E."/>
            <person name="Martens C."/>
            <person name="Bruno D."/>
            <person name="Barbian K."/>
            <person name="Porcella S.F."/>
            <person name="Nash T."/>
        </authorList>
    </citation>
    <scope>NUCLEOTIDE SEQUENCE</scope>
    <source>
        <strain evidence="2">DH</strain>
    </source>
</reference>
<dbReference type="VEuPathDB" id="GiardiaDB:DHA2_152696"/>
<dbReference type="EMBL" id="AHGT01000024">
    <property type="protein sequence ID" value="ESU37656.1"/>
    <property type="molecule type" value="Genomic_DNA"/>
</dbReference>
<gene>
    <name evidence="1" type="ORF">DHA2_152696</name>
</gene>
<protein>
    <submittedName>
        <fullName evidence="1">Uncharacterized protein</fullName>
    </submittedName>
</protein>
<dbReference type="VEuPathDB" id="GiardiaDB:GL50581_4141"/>
<dbReference type="AlphaFoldDB" id="V6TFY3"/>
<evidence type="ECO:0000313" key="1">
    <source>
        <dbReference type="EMBL" id="ESU37656.1"/>
    </source>
</evidence>
<organism evidence="1 2">
    <name type="scientific">Giardia intestinalis</name>
    <name type="common">Giardia lamblia</name>
    <dbReference type="NCBI Taxonomy" id="5741"/>
    <lineage>
        <taxon>Eukaryota</taxon>
        <taxon>Metamonada</taxon>
        <taxon>Diplomonadida</taxon>
        <taxon>Hexamitidae</taxon>
        <taxon>Giardiinae</taxon>
        <taxon>Giardia</taxon>
    </lineage>
</organism>
<dbReference type="VEuPathDB" id="GiardiaDB:QR46_1535"/>
<dbReference type="VEuPathDB" id="GiardiaDB:GL50803_0040793"/>
<feature type="non-terminal residue" evidence="1">
    <location>
        <position position="1"/>
    </location>
</feature>
<comment type="caution">
    <text evidence="1">The sequence shown here is derived from an EMBL/GenBank/DDBJ whole genome shotgun (WGS) entry which is preliminary data.</text>
</comment>
<evidence type="ECO:0000313" key="2">
    <source>
        <dbReference type="Proteomes" id="UP000018320"/>
    </source>
</evidence>
<proteinExistence type="predicted"/>
<dbReference type="Proteomes" id="UP000018320">
    <property type="component" value="Unassembled WGS sequence"/>
</dbReference>
<reference evidence="1 2" key="2">
    <citation type="journal article" date="2013" name="Genome Biol. Evol.">
        <title>Genome sequencing of Giardia lamblia genotypes A2 and B isolates (DH and GS) and comparative analysis with the genomes of genotypes A1 and E (WB and Pig).</title>
        <authorList>
            <person name="Adam R.D."/>
            <person name="Dahlstrom E.W."/>
            <person name="Martens C.A."/>
            <person name="Bruno D.P."/>
            <person name="Barbian K.D."/>
            <person name="Ricklefs S.M."/>
            <person name="Hernandez M.M."/>
            <person name="Narla N.P."/>
            <person name="Patel R.B."/>
            <person name="Porcella S.F."/>
            <person name="Nash T.E."/>
        </authorList>
    </citation>
    <scope>NUCLEOTIDE SEQUENCE [LARGE SCALE GENOMIC DNA]</scope>
    <source>
        <strain evidence="1 2">DH</strain>
    </source>
</reference>
<accession>V6TFY3</accession>
<sequence length="447" mass="49973">VHSQVAAVRPDRYYSFLSFMGPQLWQGTNLSHTMVNMARLQGGRFFLSAISLLCNAMLKASNTTTAQYLQGLSLCLVVDFTASAPRTDCNTLHFVQGLEILTSRMKQSAYFDSKILEECLEAADRYLSSPIVYIDPKSDCFKQLIRYFLIELQDAHLHAPQRTALLVDKLLACYLDMQPPSDKLSGTVSGDQSKAWILMLLSASKLFLRYRIVSGDRLLYIRELLAAIQPSLCCSSLARSMARFITAIPVKSSLLCSRRRKKLIKILRRTIHSAMSSCKSEALKLDLSLCSFPASGQLPFTQPCYAVPHFQESFNRFRYTPTVVSAITRADSNKLLLPPFARAAGEPPTSTVYCENIPHFMTKEEFYDRFTKHFLVDSPLSITAFGYAMSNTQTYTASLKLCIDVKSMDTSAELAGFDSAVNRLVEAPELIVWGHAIRVTIAPSQVN</sequence>